<sequence length="174" mass="19222">MLPFKGKYGEASVLIDEIAPSTIKQIYEFLNHPAFTNPIAIMPDAHKGNGVVIGFTMEMTDKVIPNVIGVDIGCGMLSMDMGNVNILADISRADLDYLIRQAVPFGTNVRKEAVSTEWKSTAYGMTVMSYYLNKKYNIMNPGKPIVAGDGKMPPEMNTQTRGLKWIEKKCKQIG</sequence>
<dbReference type="EMBL" id="BARS01021055">
    <property type="protein sequence ID" value="GAG13474.1"/>
    <property type="molecule type" value="Genomic_DNA"/>
</dbReference>
<comment type="caution">
    <text evidence="9">The sequence shown here is derived from an EMBL/GenBank/DDBJ whole genome shotgun (WGS) entry which is preliminary data.</text>
</comment>
<keyword evidence="5" id="KW-0547">Nucleotide-binding</keyword>
<dbReference type="GO" id="GO:0006396">
    <property type="term" value="P:RNA processing"/>
    <property type="evidence" value="ECO:0007669"/>
    <property type="project" value="InterPro"/>
</dbReference>
<evidence type="ECO:0000256" key="5">
    <source>
        <dbReference type="ARBA" id="ARBA00022741"/>
    </source>
</evidence>
<evidence type="ECO:0000256" key="3">
    <source>
        <dbReference type="ARBA" id="ARBA00022598"/>
    </source>
</evidence>
<dbReference type="PANTHER" id="PTHR43749:SF2">
    <property type="entry name" value="RNA-SPLICING LIGASE RTCB"/>
    <property type="match status" value="1"/>
</dbReference>
<proteinExistence type="predicted"/>
<dbReference type="GO" id="GO:0042245">
    <property type="term" value="P:RNA repair"/>
    <property type="evidence" value="ECO:0007669"/>
    <property type="project" value="TreeGrafter"/>
</dbReference>
<evidence type="ECO:0000256" key="4">
    <source>
        <dbReference type="ARBA" id="ARBA00022723"/>
    </source>
</evidence>
<keyword evidence="4" id="KW-0479">Metal-binding</keyword>
<dbReference type="EC" id="6.5.1.8" evidence="2"/>
<evidence type="ECO:0000256" key="1">
    <source>
        <dbReference type="ARBA" id="ARBA00001936"/>
    </source>
</evidence>
<dbReference type="GO" id="GO:0005525">
    <property type="term" value="F:GTP binding"/>
    <property type="evidence" value="ECO:0007669"/>
    <property type="project" value="UniProtKB-KW"/>
</dbReference>
<reference evidence="9" key="1">
    <citation type="journal article" date="2014" name="Front. Microbiol.">
        <title>High frequency of phylogenetically diverse reductive dehalogenase-homologous genes in deep subseafloor sedimentary metagenomes.</title>
        <authorList>
            <person name="Kawai M."/>
            <person name="Futagami T."/>
            <person name="Toyoda A."/>
            <person name="Takaki Y."/>
            <person name="Nishi S."/>
            <person name="Hori S."/>
            <person name="Arai W."/>
            <person name="Tsubouchi T."/>
            <person name="Morono Y."/>
            <person name="Uchiyama I."/>
            <person name="Ito T."/>
            <person name="Fujiyama A."/>
            <person name="Inagaki F."/>
            <person name="Takami H."/>
        </authorList>
    </citation>
    <scope>NUCLEOTIDE SEQUENCE</scope>
    <source>
        <strain evidence="9">Expedition CK06-06</strain>
    </source>
</reference>
<organism evidence="9">
    <name type="scientific">marine sediment metagenome</name>
    <dbReference type="NCBI Taxonomy" id="412755"/>
    <lineage>
        <taxon>unclassified sequences</taxon>
        <taxon>metagenomes</taxon>
        <taxon>ecological metagenomes</taxon>
    </lineage>
</organism>
<dbReference type="Gene3D" id="3.90.1860.10">
    <property type="entry name" value="tRNA-splicing ligase RtcB"/>
    <property type="match status" value="1"/>
</dbReference>
<dbReference type="GO" id="GO:0006281">
    <property type="term" value="P:DNA repair"/>
    <property type="evidence" value="ECO:0007669"/>
    <property type="project" value="TreeGrafter"/>
</dbReference>
<dbReference type="GO" id="GO:0003909">
    <property type="term" value="F:DNA ligase activity"/>
    <property type="evidence" value="ECO:0007669"/>
    <property type="project" value="TreeGrafter"/>
</dbReference>
<accession>X0V5N2</accession>
<dbReference type="SUPFAM" id="SSF103365">
    <property type="entry name" value="Hypothetical protein PH1602"/>
    <property type="match status" value="1"/>
</dbReference>
<dbReference type="Pfam" id="PF01139">
    <property type="entry name" value="RtcB"/>
    <property type="match status" value="1"/>
</dbReference>
<dbReference type="InterPro" id="IPR001233">
    <property type="entry name" value="RtcB"/>
</dbReference>
<comment type="cofactor">
    <cofactor evidence="1">
        <name>Mn(2+)</name>
        <dbReference type="ChEBI" id="CHEBI:29035"/>
    </cofactor>
</comment>
<keyword evidence="7" id="KW-0464">Manganese</keyword>
<dbReference type="PANTHER" id="PTHR43749">
    <property type="entry name" value="RNA-SPLICING LIGASE RTCB"/>
    <property type="match status" value="1"/>
</dbReference>
<protein>
    <recommendedName>
        <fullName evidence="2">3'-phosphate/5'-hydroxy nucleic acid ligase</fullName>
        <ecNumber evidence="2">6.5.1.8</ecNumber>
    </recommendedName>
</protein>
<dbReference type="AlphaFoldDB" id="X0V5N2"/>
<dbReference type="InterPro" id="IPR036025">
    <property type="entry name" value="RtcB-like_sf"/>
</dbReference>
<keyword evidence="3" id="KW-0436">Ligase</keyword>
<keyword evidence="6" id="KW-0342">GTP-binding</keyword>
<comment type="catalytic activity">
    <reaction evidence="8">
        <text>a 3'-end 3'-phospho-ribonucleotide-RNA + a 5'-end dephospho-ribonucleoside-RNA + GTP = a ribonucleotidyl-ribonucleotide-RNA + GMP + diphosphate</text>
        <dbReference type="Rhea" id="RHEA:68076"/>
        <dbReference type="Rhea" id="RHEA-COMP:10463"/>
        <dbReference type="Rhea" id="RHEA-COMP:13936"/>
        <dbReference type="Rhea" id="RHEA-COMP:17355"/>
        <dbReference type="ChEBI" id="CHEBI:33019"/>
        <dbReference type="ChEBI" id="CHEBI:37565"/>
        <dbReference type="ChEBI" id="CHEBI:58115"/>
        <dbReference type="ChEBI" id="CHEBI:83062"/>
        <dbReference type="ChEBI" id="CHEBI:138284"/>
        <dbReference type="ChEBI" id="CHEBI:173118"/>
        <dbReference type="EC" id="6.5.1.8"/>
    </reaction>
</comment>
<feature type="non-terminal residue" evidence="9">
    <location>
        <position position="174"/>
    </location>
</feature>
<gene>
    <name evidence="9" type="ORF">S01H1_33876</name>
</gene>
<dbReference type="InterPro" id="IPR052915">
    <property type="entry name" value="RtcB-like"/>
</dbReference>
<evidence type="ECO:0000256" key="2">
    <source>
        <dbReference type="ARBA" id="ARBA00012726"/>
    </source>
</evidence>
<evidence type="ECO:0000256" key="8">
    <source>
        <dbReference type="ARBA" id="ARBA00047746"/>
    </source>
</evidence>
<evidence type="ECO:0000313" key="9">
    <source>
        <dbReference type="EMBL" id="GAG13474.1"/>
    </source>
</evidence>
<name>X0V5N2_9ZZZZ</name>
<dbReference type="GO" id="GO:0170057">
    <property type="term" value="F:RNA ligase (GTP) activity"/>
    <property type="evidence" value="ECO:0007669"/>
    <property type="project" value="UniProtKB-EC"/>
</dbReference>
<dbReference type="GO" id="GO:0030145">
    <property type="term" value="F:manganese ion binding"/>
    <property type="evidence" value="ECO:0007669"/>
    <property type="project" value="TreeGrafter"/>
</dbReference>
<evidence type="ECO:0000256" key="7">
    <source>
        <dbReference type="ARBA" id="ARBA00023211"/>
    </source>
</evidence>
<evidence type="ECO:0000256" key="6">
    <source>
        <dbReference type="ARBA" id="ARBA00023134"/>
    </source>
</evidence>